<protein>
    <recommendedName>
        <fullName evidence="2">Growth factor receptor domain-containing protein</fullName>
    </recommendedName>
</protein>
<name>A0A4Y2I5P9_ARAVE</name>
<dbReference type="SMART" id="SM00261">
    <property type="entry name" value="FU"/>
    <property type="match status" value="2"/>
</dbReference>
<keyword evidence="1" id="KW-0325">Glycoprotein</keyword>
<evidence type="ECO:0000313" key="4">
    <source>
        <dbReference type="Proteomes" id="UP000499080"/>
    </source>
</evidence>
<dbReference type="OrthoDB" id="6433157at2759"/>
<dbReference type="Gene3D" id="2.10.220.10">
    <property type="entry name" value="Hormone Receptor, Insulin-like Growth Factor Receptor 1, Chain A, domain 2"/>
    <property type="match status" value="2"/>
</dbReference>
<feature type="domain" description="Growth factor receptor" evidence="2">
    <location>
        <begin position="31"/>
        <end position="123"/>
    </location>
</feature>
<evidence type="ECO:0000313" key="3">
    <source>
        <dbReference type="EMBL" id="GBM72904.1"/>
    </source>
</evidence>
<proteinExistence type="predicted"/>
<dbReference type="InterPro" id="IPR006212">
    <property type="entry name" value="Furin_repeat"/>
</dbReference>
<gene>
    <name evidence="3" type="ORF">AVEN_157543_1</name>
</gene>
<dbReference type="EMBL" id="BGPR01002407">
    <property type="protein sequence ID" value="GBM72904.1"/>
    <property type="molecule type" value="Genomic_DNA"/>
</dbReference>
<dbReference type="Pfam" id="PF14843">
    <property type="entry name" value="GF_recep_IV"/>
    <property type="match status" value="1"/>
</dbReference>
<comment type="caution">
    <text evidence="3">The sequence shown here is derived from an EMBL/GenBank/DDBJ whole genome shotgun (WGS) entry which is preliminary data.</text>
</comment>
<keyword evidence="4" id="KW-1185">Reference proteome</keyword>
<dbReference type="AlphaFoldDB" id="A0A4Y2I5P9"/>
<accession>A0A4Y2I5P9</accession>
<organism evidence="3 4">
    <name type="scientific">Araneus ventricosus</name>
    <name type="common">Orbweaver spider</name>
    <name type="synonym">Epeira ventricosa</name>
    <dbReference type="NCBI Taxonomy" id="182803"/>
    <lineage>
        <taxon>Eukaryota</taxon>
        <taxon>Metazoa</taxon>
        <taxon>Ecdysozoa</taxon>
        <taxon>Arthropoda</taxon>
        <taxon>Chelicerata</taxon>
        <taxon>Arachnida</taxon>
        <taxon>Araneae</taxon>
        <taxon>Araneomorphae</taxon>
        <taxon>Entelegynae</taxon>
        <taxon>Araneoidea</taxon>
        <taxon>Araneidae</taxon>
        <taxon>Araneus</taxon>
    </lineage>
</organism>
<dbReference type="InterPro" id="IPR032778">
    <property type="entry name" value="GF_recep_IV"/>
</dbReference>
<evidence type="ECO:0000259" key="2">
    <source>
        <dbReference type="Pfam" id="PF14843"/>
    </source>
</evidence>
<dbReference type="SUPFAM" id="SSF57184">
    <property type="entry name" value="Growth factor receptor domain"/>
    <property type="match status" value="1"/>
</dbReference>
<sequence>MAEPSQSVTSDDLCNLRLFVKSIKFKIISACHDECQGCFGPLPFQCTSCPFGQFLLENSCVWDCGQGYFGDLGAGICGKCHPDCRACLGGPSKDKCLTCSRGYLLPYIGTHFGSCVDECPAGYYLTADGNCAGKWHLL</sequence>
<dbReference type="InterPro" id="IPR009030">
    <property type="entry name" value="Growth_fac_rcpt_cys_sf"/>
</dbReference>
<evidence type="ECO:0000256" key="1">
    <source>
        <dbReference type="ARBA" id="ARBA00023180"/>
    </source>
</evidence>
<dbReference type="CDD" id="cd00064">
    <property type="entry name" value="FU"/>
    <property type="match status" value="2"/>
</dbReference>
<dbReference type="Proteomes" id="UP000499080">
    <property type="component" value="Unassembled WGS sequence"/>
</dbReference>
<reference evidence="3 4" key="1">
    <citation type="journal article" date="2019" name="Sci. Rep.">
        <title>Orb-weaving spider Araneus ventricosus genome elucidates the spidroin gene catalogue.</title>
        <authorList>
            <person name="Kono N."/>
            <person name="Nakamura H."/>
            <person name="Ohtoshi R."/>
            <person name="Moran D.A.P."/>
            <person name="Shinohara A."/>
            <person name="Yoshida Y."/>
            <person name="Fujiwara M."/>
            <person name="Mori M."/>
            <person name="Tomita M."/>
            <person name="Arakawa K."/>
        </authorList>
    </citation>
    <scope>NUCLEOTIDE SEQUENCE [LARGE SCALE GENOMIC DNA]</scope>
</reference>